<dbReference type="AlphaFoldDB" id="E0E1I3"/>
<comment type="caution">
    <text evidence="6">The sequence shown here is derived from an EMBL/GenBank/DDBJ whole genome shotgun (WGS) entry which is preliminary data.</text>
</comment>
<dbReference type="GO" id="GO:0016787">
    <property type="term" value="F:hydrolase activity"/>
    <property type="evidence" value="ECO:0007669"/>
    <property type="project" value="UniProtKB-KW"/>
</dbReference>
<dbReference type="Proteomes" id="UP000003244">
    <property type="component" value="Unassembled WGS sequence"/>
</dbReference>
<evidence type="ECO:0000256" key="4">
    <source>
        <dbReference type="ARBA" id="ARBA00040194"/>
    </source>
</evidence>
<keyword evidence="2" id="KW-0378">Hydrolase</keyword>
<keyword evidence="7" id="KW-1185">Reference proteome</keyword>
<dbReference type="GO" id="GO:0005829">
    <property type="term" value="C:cytosol"/>
    <property type="evidence" value="ECO:0007669"/>
    <property type="project" value="TreeGrafter"/>
</dbReference>
<comment type="similarity">
    <text evidence="3">Belongs to the HNH nuclease family.</text>
</comment>
<dbReference type="InterPro" id="IPR003615">
    <property type="entry name" value="HNH_nuc"/>
</dbReference>
<dbReference type="PANTHER" id="PTHR41286">
    <property type="entry name" value="HNH NUCLEASE YAJD-RELATED"/>
    <property type="match status" value="1"/>
</dbReference>
<keyword evidence="1" id="KW-0540">Nuclease</keyword>
<dbReference type="STRING" id="596315.HMPREF0634_0387"/>
<evidence type="ECO:0000256" key="2">
    <source>
        <dbReference type="ARBA" id="ARBA00022801"/>
    </source>
</evidence>
<dbReference type="Gene3D" id="1.10.30.50">
    <property type="match status" value="1"/>
</dbReference>
<name>E0E1I3_9FIRM</name>
<evidence type="ECO:0000259" key="5">
    <source>
        <dbReference type="SMART" id="SM00507"/>
    </source>
</evidence>
<dbReference type="GO" id="GO:0003676">
    <property type="term" value="F:nucleic acid binding"/>
    <property type="evidence" value="ECO:0007669"/>
    <property type="project" value="InterPro"/>
</dbReference>
<dbReference type="SMART" id="SM00507">
    <property type="entry name" value="HNHc"/>
    <property type="match status" value="1"/>
</dbReference>
<dbReference type="GO" id="GO:0008270">
    <property type="term" value="F:zinc ion binding"/>
    <property type="evidence" value="ECO:0007669"/>
    <property type="project" value="InterPro"/>
</dbReference>
<feature type="domain" description="HNH nuclease" evidence="5">
    <location>
        <begin position="11"/>
        <end position="67"/>
    </location>
</feature>
<evidence type="ECO:0000256" key="1">
    <source>
        <dbReference type="ARBA" id="ARBA00022722"/>
    </source>
</evidence>
<dbReference type="Gene3D" id="3.40.50.300">
    <property type="entry name" value="P-loop containing nucleotide triphosphate hydrolases"/>
    <property type="match status" value="1"/>
</dbReference>
<dbReference type="OrthoDB" id="9779761at2"/>
<sequence length="231" mass="27778">MKNYSTRKWEKKREAILKRDGYKCMECSRKNITTSATMVHHINPADRYPDLFLANENLISLCDECHNKMHDRKHKTLSKLGRKYQQLYYRKRETDKMTKIVFVVGPPCSGKSTYVRKHMGKNDIVFDYDEISRAMTGCDLHDNNPFIKKYLHEFRKTFLKMLEVESEFDTAYIITTQMSKYYYDYVLYDPDVVIMRTTKEECLKRLYEDADNRNIEEVRRVILAYYNEQET</sequence>
<dbReference type="InterPro" id="IPR027417">
    <property type="entry name" value="P-loop_NTPase"/>
</dbReference>
<keyword evidence="6" id="KW-0255">Endonuclease</keyword>
<dbReference type="EMBL" id="ADGQ01000015">
    <property type="protein sequence ID" value="EFM65252.1"/>
    <property type="molecule type" value="Genomic_DNA"/>
</dbReference>
<accession>E0E1I3</accession>
<dbReference type="PANTHER" id="PTHR41286:SF1">
    <property type="entry name" value="HNH NUCLEASE YAJD-RELATED"/>
    <property type="match status" value="1"/>
</dbReference>
<dbReference type="SUPFAM" id="SSF52540">
    <property type="entry name" value="P-loop containing nucleoside triphosphate hydrolases"/>
    <property type="match status" value="1"/>
</dbReference>
<dbReference type="Pfam" id="PF01844">
    <property type="entry name" value="HNH"/>
    <property type="match status" value="1"/>
</dbReference>
<dbReference type="GeneID" id="84801528"/>
<dbReference type="eggNOG" id="COG1403">
    <property type="taxonomic scope" value="Bacteria"/>
</dbReference>
<dbReference type="InterPro" id="IPR002711">
    <property type="entry name" value="HNH"/>
</dbReference>
<evidence type="ECO:0000313" key="7">
    <source>
        <dbReference type="Proteomes" id="UP000003244"/>
    </source>
</evidence>
<evidence type="ECO:0000256" key="3">
    <source>
        <dbReference type="ARBA" id="ARBA00038412"/>
    </source>
</evidence>
<protein>
    <recommendedName>
        <fullName evidence="4">Putative HNH nuclease YajD</fullName>
    </recommendedName>
</protein>
<gene>
    <name evidence="6" type="ORF">HMPREF0634_0387</name>
</gene>
<dbReference type="GO" id="GO:0004519">
    <property type="term" value="F:endonuclease activity"/>
    <property type="evidence" value="ECO:0007669"/>
    <property type="project" value="UniProtKB-KW"/>
</dbReference>
<proteinExistence type="inferred from homology"/>
<dbReference type="CDD" id="cd00085">
    <property type="entry name" value="HNHc"/>
    <property type="match status" value="1"/>
</dbReference>
<organism evidence="6 7">
    <name type="scientific">Peptostreptococcus stomatis DSM 17678</name>
    <dbReference type="NCBI Taxonomy" id="596315"/>
    <lineage>
        <taxon>Bacteria</taxon>
        <taxon>Bacillati</taxon>
        <taxon>Bacillota</taxon>
        <taxon>Clostridia</taxon>
        <taxon>Peptostreptococcales</taxon>
        <taxon>Peptostreptococcaceae</taxon>
        <taxon>Peptostreptococcus</taxon>
    </lineage>
</organism>
<evidence type="ECO:0000313" key="6">
    <source>
        <dbReference type="EMBL" id="EFM65252.1"/>
    </source>
</evidence>
<reference evidence="6 7" key="1">
    <citation type="submission" date="2010-08" db="EMBL/GenBank/DDBJ databases">
        <authorList>
            <person name="Harkins D.M."/>
            <person name="Madupu R."/>
            <person name="Durkin A.S."/>
            <person name="Torralba M."/>
            <person name="Methe B."/>
            <person name="Sutton G.G."/>
            <person name="Nelson K.E."/>
        </authorList>
    </citation>
    <scope>NUCLEOTIDE SEQUENCE [LARGE SCALE GENOMIC DNA]</scope>
    <source>
        <strain evidence="6 7">DSM 17678</strain>
    </source>
</reference>
<dbReference type="RefSeq" id="WP_007788345.1">
    <property type="nucleotide sequence ID" value="NZ_ADGQ01000015.1"/>
</dbReference>